<gene>
    <name evidence="1" type="ORF">RHMOL_Rhmol09G0034700</name>
</gene>
<keyword evidence="2" id="KW-1185">Reference proteome</keyword>
<accession>A0ACC0M9E2</accession>
<proteinExistence type="predicted"/>
<evidence type="ECO:0000313" key="1">
    <source>
        <dbReference type="EMBL" id="KAI8537575.1"/>
    </source>
</evidence>
<comment type="caution">
    <text evidence="1">The sequence shown here is derived from an EMBL/GenBank/DDBJ whole genome shotgun (WGS) entry which is preliminary data.</text>
</comment>
<organism evidence="1 2">
    <name type="scientific">Rhododendron molle</name>
    <name type="common">Chinese azalea</name>
    <name type="synonym">Azalea mollis</name>
    <dbReference type="NCBI Taxonomy" id="49168"/>
    <lineage>
        <taxon>Eukaryota</taxon>
        <taxon>Viridiplantae</taxon>
        <taxon>Streptophyta</taxon>
        <taxon>Embryophyta</taxon>
        <taxon>Tracheophyta</taxon>
        <taxon>Spermatophyta</taxon>
        <taxon>Magnoliopsida</taxon>
        <taxon>eudicotyledons</taxon>
        <taxon>Gunneridae</taxon>
        <taxon>Pentapetalae</taxon>
        <taxon>asterids</taxon>
        <taxon>Ericales</taxon>
        <taxon>Ericaceae</taxon>
        <taxon>Ericoideae</taxon>
        <taxon>Rhodoreae</taxon>
        <taxon>Rhododendron</taxon>
    </lineage>
</organism>
<evidence type="ECO:0000313" key="2">
    <source>
        <dbReference type="Proteomes" id="UP001062846"/>
    </source>
</evidence>
<name>A0ACC0M9E2_RHOML</name>
<dbReference type="EMBL" id="CM046396">
    <property type="protein sequence ID" value="KAI8537575.1"/>
    <property type="molecule type" value="Genomic_DNA"/>
</dbReference>
<reference evidence="1" key="1">
    <citation type="submission" date="2022-02" db="EMBL/GenBank/DDBJ databases">
        <title>Plant Genome Project.</title>
        <authorList>
            <person name="Zhang R.-G."/>
        </authorList>
    </citation>
    <scope>NUCLEOTIDE SEQUENCE</scope>
    <source>
        <strain evidence="1">AT1</strain>
    </source>
</reference>
<sequence>MKLSFSLPPKPSSFKQQTNPKPSPAFTTADEDPSKPTNKEYLTEFDASKTPSSAQHKPNKLVIPPIPNEDRPHKKMENLELPLLRFFELENPSASDVADGGPHVSYGLNLRDSSAGNNNARKPESVEWLMLEKLKEDLSRLPDDNGLDEYADMPVEGFGTALLAGYGWHEGRGIGRNAKGDVKEEGLGFSVGNVVRIVGGRDVGLKGRVMEVVPGGGFLVVKLSRSEEDVKVRIGDLAELGSVEEERCLRKLKELKIQGSKGQVVSGDGGRTKFKDSRRESKGEGVEDIRKDEKRGREGGRRSEKSEEMTGTTTQLPWLTSHIRVRIISKELKGGRLYLKKGKVVDMVGPTSCDISMDDSRELIQGVNQDILQTVIPHRGGAVVVLYGKHKGAYGSIVERDMDKETGIVRDADTHELLNVRLEQIAEYIGDPSYIGY</sequence>
<dbReference type="Proteomes" id="UP001062846">
    <property type="component" value="Chromosome 9"/>
</dbReference>
<protein>
    <submittedName>
        <fullName evidence="1">Uncharacterized protein</fullName>
    </submittedName>
</protein>